<dbReference type="InterPro" id="IPR001853">
    <property type="entry name" value="DSBA-like_thioredoxin_dom"/>
</dbReference>
<gene>
    <name evidence="2" type="ORF">NBR_LOCUS11728</name>
</gene>
<dbReference type="Gene3D" id="3.40.30.10">
    <property type="entry name" value="Glutaredoxin"/>
    <property type="match status" value="1"/>
</dbReference>
<protein>
    <submittedName>
        <fullName evidence="4">Glutathione s-transferase kappa 2 (inferred by orthology to a C. elegans protein)</fullName>
    </submittedName>
</protein>
<accession>A0A0N4Y6L1</accession>
<keyword evidence="3" id="KW-1185">Reference proteome</keyword>
<evidence type="ECO:0000313" key="4">
    <source>
        <dbReference type="WBParaSite" id="NBR_0001172701-mRNA-1"/>
    </source>
</evidence>
<dbReference type="AlphaFoldDB" id="A0A0N4Y6L1"/>
<sequence length="113" mass="12555">MVPEKKSYMDLDLRRNADYWNIPISLPEVLKASKVEDEGALLHLASSDGVKSKLRTNTDEALSQGCFGAPWMHVRSEGRVEPFFGSDRLPLIGHLIGHQYEGPLNHLATSTPV</sequence>
<proteinExistence type="predicted"/>
<evidence type="ECO:0000313" key="3">
    <source>
        <dbReference type="Proteomes" id="UP000271162"/>
    </source>
</evidence>
<dbReference type="OMA" id="NADYWNI"/>
<dbReference type="GO" id="GO:0004364">
    <property type="term" value="F:glutathione transferase activity"/>
    <property type="evidence" value="ECO:0007669"/>
    <property type="project" value="TreeGrafter"/>
</dbReference>
<dbReference type="InterPro" id="IPR051924">
    <property type="entry name" value="GST_Kappa/NadH"/>
</dbReference>
<dbReference type="EMBL" id="UYSL01020587">
    <property type="protein sequence ID" value="VDL75317.1"/>
    <property type="molecule type" value="Genomic_DNA"/>
</dbReference>
<dbReference type="InterPro" id="IPR036249">
    <property type="entry name" value="Thioredoxin-like_sf"/>
</dbReference>
<dbReference type="GO" id="GO:0004602">
    <property type="term" value="F:glutathione peroxidase activity"/>
    <property type="evidence" value="ECO:0007669"/>
    <property type="project" value="TreeGrafter"/>
</dbReference>
<name>A0A0N4Y6L1_NIPBR</name>
<dbReference type="PANTHER" id="PTHR42943">
    <property type="entry name" value="GLUTATHIONE S-TRANSFERASE KAPPA"/>
    <property type="match status" value="1"/>
</dbReference>
<dbReference type="STRING" id="27835.A0A0N4Y6L1"/>
<dbReference type="WBParaSite" id="NBR_0001172701-mRNA-1">
    <property type="protein sequence ID" value="NBR_0001172701-mRNA-1"/>
    <property type="gene ID" value="NBR_0001172701"/>
</dbReference>
<dbReference type="GO" id="GO:0005739">
    <property type="term" value="C:mitochondrion"/>
    <property type="evidence" value="ECO:0007669"/>
    <property type="project" value="TreeGrafter"/>
</dbReference>
<feature type="domain" description="DSBA-like thioredoxin" evidence="1">
    <location>
        <begin position="37"/>
        <end position="92"/>
    </location>
</feature>
<dbReference type="Proteomes" id="UP000271162">
    <property type="component" value="Unassembled WGS sequence"/>
</dbReference>
<evidence type="ECO:0000259" key="1">
    <source>
        <dbReference type="Pfam" id="PF01323"/>
    </source>
</evidence>
<dbReference type="PANTHER" id="PTHR42943:SF2">
    <property type="entry name" value="GLUTATHIONE S-TRANSFERASE KAPPA 1"/>
    <property type="match status" value="1"/>
</dbReference>
<organism evidence="4">
    <name type="scientific">Nippostrongylus brasiliensis</name>
    <name type="common">Rat hookworm</name>
    <dbReference type="NCBI Taxonomy" id="27835"/>
    <lineage>
        <taxon>Eukaryota</taxon>
        <taxon>Metazoa</taxon>
        <taxon>Ecdysozoa</taxon>
        <taxon>Nematoda</taxon>
        <taxon>Chromadorea</taxon>
        <taxon>Rhabditida</taxon>
        <taxon>Rhabditina</taxon>
        <taxon>Rhabditomorpha</taxon>
        <taxon>Strongyloidea</taxon>
        <taxon>Heligmosomidae</taxon>
        <taxon>Nippostrongylus</taxon>
    </lineage>
</organism>
<dbReference type="GO" id="GO:0006749">
    <property type="term" value="P:glutathione metabolic process"/>
    <property type="evidence" value="ECO:0007669"/>
    <property type="project" value="TreeGrafter"/>
</dbReference>
<reference evidence="2 3" key="2">
    <citation type="submission" date="2018-11" db="EMBL/GenBank/DDBJ databases">
        <authorList>
            <consortium name="Pathogen Informatics"/>
        </authorList>
    </citation>
    <scope>NUCLEOTIDE SEQUENCE [LARGE SCALE GENOMIC DNA]</scope>
</reference>
<reference evidence="4" key="1">
    <citation type="submission" date="2017-02" db="UniProtKB">
        <authorList>
            <consortium name="WormBaseParasite"/>
        </authorList>
    </citation>
    <scope>IDENTIFICATION</scope>
</reference>
<dbReference type="Pfam" id="PF01323">
    <property type="entry name" value="DSBA"/>
    <property type="match status" value="1"/>
</dbReference>
<evidence type="ECO:0000313" key="2">
    <source>
        <dbReference type="EMBL" id="VDL75317.1"/>
    </source>
</evidence>
<dbReference type="SUPFAM" id="SSF52833">
    <property type="entry name" value="Thioredoxin-like"/>
    <property type="match status" value="1"/>
</dbReference>
<dbReference type="GO" id="GO:0005777">
    <property type="term" value="C:peroxisome"/>
    <property type="evidence" value="ECO:0007669"/>
    <property type="project" value="TreeGrafter"/>
</dbReference>